<gene>
    <name evidence="1" type="ORF">CIB84_008961</name>
</gene>
<dbReference type="Proteomes" id="UP000237246">
    <property type="component" value="Unassembled WGS sequence"/>
</dbReference>
<comment type="caution">
    <text evidence="1">The sequence shown here is derived from an EMBL/GenBank/DDBJ whole genome shotgun (WGS) entry which is preliminary data.</text>
</comment>
<evidence type="ECO:0000313" key="1">
    <source>
        <dbReference type="EMBL" id="POI27289.1"/>
    </source>
</evidence>
<evidence type="ECO:0000313" key="2">
    <source>
        <dbReference type="Proteomes" id="UP000237246"/>
    </source>
</evidence>
<accession>A0A2P4ST63</accession>
<reference evidence="1 2" key="1">
    <citation type="submission" date="2018-01" db="EMBL/GenBank/DDBJ databases">
        <title>Comparison of the Chinese Bamboo Partridge and Red Junglefowl genome sequences highlights the importance of demography in genome evolution.</title>
        <authorList>
            <person name="Tiley G.P."/>
            <person name="Kimball R.T."/>
            <person name="Braun E.L."/>
            <person name="Burleigh J.G."/>
        </authorList>
    </citation>
    <scope>NUCLEOTIDE SEQUENCE [LARGE SCALE GENOMIC DNA]</scope>
    <source>
        <strain evidence="1">RTK389</strain>
        <tissue evidence="1">Blood</tissue>
    </source>
</reference>
<dbReference type="EMBL" id="PPHD01024511">
    <property type="protein sequence ID" value="POI27289.1"/>
    <property type="molecule type" value="Genomic_DNA"/>
</dbReference>
<proteinExistence type="predicted"/>
<keyword evidence="2" id="KW-1185">Reference proteome</keyword>
<sequence length="68" mass="7755">MRVDPDSTWLFLTEVCCPHPYEPPHASLQPVKLRGMGRQRNEFTDSILLLLEELQQRESAGAQRAPPP</sequence>
<protein>
    <submittedName>
        <fullName evidence="1">Uncharacterized protein</fullName>
    </submittedName>
</protein>
<dbReference type="AlphaFoldDB" id="A0A2P4ST63"/>
<organism evidence="1 2">
    <name type="scientific">Bambusicola thoracicus</name>
    <name type="common">Chinese bamboo-partridge</name>
    <name type="synonym">Perdix thoracica</name>
    <dbReference type="NCBI Taxonomy" id="9083"/>
    <lineage>
        <taxon>Eukaryota</taxon>
        <taxon>Metazoa</taxon>
        <taxon>Chordata</taxon>
        <taxon>Craniata</taxon>
        <taxon>Vertebrata</taxon>
        <taxon>Euteleostomi</taxon>
        <taxon>Archelosauria</taxon>
        <taxon>Archosauria</taxon>
        <taxon>Dinosauria</taxon>
        <taxon>Saurischia</taxon>
        <taxon>Theropoda</taxon>
        <taxon>Coelurosauria</taxon>
        <taxon>Aves</taxon>
        <taxon>Neognathae</taxon>
        <taxon>Galloanserae</taxon>
        <taxon>Galliformes</taxon>
        <taxon>Phasianidae</taxon>
        <taxon>Perdicinae</taxon>
        <taxon>Bambusicola</taxon>
    </lineage>
</organism>
<name>A0A2P4ST63_BAMTH</name>